<dbReference type="EMBL" id="BKCP01008738">
    <property type="protein sequence ID" value="GER49736.1"/>
    <property type="molecule type" value="Genomic_DNA"/>
</dbReference>
<comment type="caution">
    <text evidence="6">The sequence shown here is derived from an EMBL/GenBank/DDBJ whole genome shotgun (WGS) entry which is preliminary data.</text>
</comment>
<evidence type="ECO:0000256" key="2">
    <source>
        <dbReference type="ARBA" id="ARBA00022737"/>
    </source>
</evidence>
<dbReference type="AlphaFoldDB" id="A0A5A7QXP9"/>
<evidence type="ECO:0000313" key="6">
    <source>
        <dbReference type="EMBL" id="GER49736.1"/>
    </source>
</evidence>
<keyword evidence="2" id="KW-0677">Repeat</keyword>
<accession>A0A5A7QXP9</accession>
<evidence type="ECO:0000259" key="5">
    <source>
        <dbReference type="PROSITE" id="PS51017"/>
    </source>
</evidence>
<protein>
    <submittedName>
        <fullName evidence="6">Zinc finger protein CONSTANS-LIKE 9</fullName>
    </submittedName>
</protein>
<dbReference type="OrthoDB" id="153872at2759"/>
<dbReference type="PANTHER" id="PTHR31717:SF45">
    <property type="entry name" value="ZINC FINGER PROTEIN CONSTANS-LIKE 14-RELATED"/>
    <property type="match status" value="1"/>
</dbReference>
<proteinExistence type="predicted"/>
<comment type="subcellular location">
    <subcellularLocation>
        <location evidence="1 4">Nucleus</location>
    </subcellularLocation>
</comment>
<dbReference type="GO" id="GO:0005634">
    <property type="term" value="C:nucleus"/>
    <property type="evidence" value="ECO:0007669"/>
    <property type="project" value="UniProtKB-SubCell"/>
</dbReference>
<organism evidence="6 7">
    <name type="scientific">Striga asiatica</name>
    <name type="common">Asiatic witchweed</name>
    <name type="synonym">Buchnera asiatica</name>
    <dbReference type="NCBI Taxonomy" id="4170"/>
    <lineage>
        <taxon>Eukaryota</taxon>
        <taxon>Viridiplantae</taxon>
        <taxon>Streptophyta</taxon>
        <taxon>Embryophyta</taxon>
        <taxon>Tracheophyta</taxon>
        <taxon>Spermatophyta</taxon>
        <taxon>Magnoliopsida</taxon>
        <taxon>eudicotyledons</taxon>
        <taxon>Gunneridae</taxon>
        <taxon>Pentapetalae</taxon>
        <taxon>asterids</taxon>
        <taxon>lamiids</taxon>
        <taxon>Lamiales</taxon>
        <taxon>Orobanchaceae</taxon>
        <taxon>Buchnereae</taxon>
        <taxon>Striga</taxon>
    </lineage>
</organism>
<keyword evidence="7" id="KW-1185">Reference proteome</keyword>
<keyword evidence="3 4" id="KW-0539">Nucleus</keyword>
<dbReference type="PROSITE" id="PS51017">
    <property type="entry name" value="CCT"/>
    <property type="match status" value="1"/>
</dbReference>
<dbReference type="Pfam" id="PF06203">
    <property type="entry name" value="CCT"/>
    <property type="match status" value="1"/>
</dbReference>
<sequence>MCEKKPICLLNFLKQALVDIRRKTVSYPTLGHVVTDIVKYFKIPVAVEEGIGPMGIGYIELKFGGFLDRHFKFQPYTERKCYKAYVKEMTGAAAEAALSTQTPGGPSQRVANETADPIDHALGNDEEHAHMDYPTLQSYHGISDAPSEQTPKWFVEYQKRQDEYQTRQEEFEKKVRYASRKARTDVRRRVKGRFVKAGDAYDYDPLIPTRSR</sequence>
<feature type="domain" description="CCT" evidence="5">
    <location>
        <begin position="155"/>
        <end position="197"/>
    </location>
</feature>
<reference evidence="7" key="1">
    <citation type="journal article" date="2019" name="Curr. Biol.">
        <title>Genome Sequence of Striga asiatica Provides Insight into the Evolution of Plant Parasitism.</title>
        <authorList>
            <person name="Yoshida S."/>
            <person name="Kim S."/>
            <person name="Wafula E.K."/>
            <person name="Tanskanen J."/>
            <person name="Kim Y.M."/>
            <person name="Honaas L."/>
            <person name="Yang Z."/>
            <person name="Spallek T."/>
            <person name="Conn C.E."/>
            <person name="Ichihashi Y."/>
            <person name="Cheong K."/>
            <person name="Cui S."/>
            <person name="Der J.P."/>
            <person name="Gundlach H."/>
            <person name="Jiao Y."/>
            <person name="Hori C."/>
            <person name="Ishida J.K."/>
            <person name="Kasahara H."/>
            <person name="Kiba T."/>
            <person name="Kim M.S."/>
            <person name="Koo N."/>
            <person name="Laohavisit A."/>
            <person name="Lee Y.H."/>
            <person name="Lumba S."/>
            <person name="McCourt P."/>
            <person name="Mortimer J.C."/>
            <person name="Mutuku J.M."/>
            <person name="Nomura T."/>
            <person name="Sasaki-Sekimoto Y."/>
            <person name="Seto Y."/>
            <person name="Wang Y."/>
            <person name="Wakatake T."/>
            <person name="Sakakibara H."/>
            <person name="Demura T."/>
            <person name="Yamaguchi S."/>
            <person name="Yoneyama K."/>
            <person name="Manabe R.I."/>
            <person name="Nelson D.C."/>
            <person name="Schulman A.H."/>
            <person name="Timko M.P."/>
            <person name="dePamphilis C.W."/>
            <person name="Choi D."/>
            <person name="Shirasu K."/>
        </authorList>
    </citation>
    <scope>NUCLEOTIDE SEQUENCE [LARGE SCALE GENOMIC DNA]</scope>
    <source>
        <strain evidence="7">cv. UVA1</strain>
    </source>
</reference>
<dbReference type="PANTHER" id="PTHR31717">
    <property type="entry name" value="ZINC FINGER PROTEIN CONSTANS-LIKE 10"/>
    <property type="match status" value="1"/>
</dbReference>
<dbReference type="Proteomes" id="UP000325081">
    <property type="component" value="Unassembled WGS sequence"/>
</dbReference>
<evidence type="ECO:0000313" key="7">
    <source>
        <dbReference type="Proteomes" id="UP000325081"/>
    </source>
</evidence>
<name>A0A5A7QXP9_STRAF</name>
<evidence type="ECO:0000256" key="1">
    <source>
        <dbReference type="ARBA" id="ARBA00004123"/>
    </source>
</evidence>
<gene>
    <name evidence="6" type="ORF">STAS_27006</name>
</gene>
<evidence type="ECO:0000256" key="3">
    <source>
        <dbReference type="ARBA" id="ARBA00023242"/>
    </source>
</evidence>
<evidence type="ECO:0000256" key="4">
    <source>
        <dbReference type="PROSITE-ProRule" id="PRU00357"/>
    </source>
</evidence>
<dbReference type="InterPro" id="IPR010402">
    <property type="entry name" value="CCT_domain"/>
</dbReference>